<comment type="caution">
    <text evidence="2">The sequence shown here is derived from an EMBL/GenBank/DDBJ whole genome shotgun (WGS) entry which is preliminary data.</text>
</comment>
<feature type="compositionally biased region" description="Basic and acidic residues" evidence="1">
    <location>
        <begin position="1"/>
        <end position="14"/>
    </location>
</feature>
<feature type="compositionally biased region" description="Polar residues" evidence="1">
    <location>
        <begin position="104"/>
        <end position="113"/>
    </location>
</feature>
<organism evidence="2 3">
    <name type="scientific">Hydnum rufescens UP504</name>
    <dbReference type="NCBI Taxonomy" id="1448309"/>
    <lineage>
        <taxon>Eukaryota</taxon>
        <taxon>Fungi</taxon>
        <taxon>Dikarya</taxon>
        <taxon>Basidiomycota</taxon>
        <taxon>Agaricomycotina</taxon>
        <taxon>Agaricomycetes</taxon>
        <taxon>Cantharellales</taxon>
        <taxon>Hydnaceae</taxon>
        <taxon>Hydnum</taxon>
    </lineage>
</organism>
<sequence>MTQDDRKRNQDHTPAEAAPHQNPNQMKPAHNPLTRRNPGLETHNMRPQTVDGTTHPPKRVCGNHQATEKNSRSIECHTPTAAGQPHMSPNPPTPQDPTKPHAQVHTSTQTNKR</sequence>
<gene>
    <name evidence="2" type="ORF">BS47DRAFT_1369812</name>
</gene>
<reference evidence="2" key="1">
    <citation type="journal article" date="2020" name="Nat. Commun.">
        <title>Large-scale genome sequencing of mycorrhizal fungi provides insights into the early evolution of symbiotic traits.</title>
        <authorList>
            <person name="Miyauchi S."/>
            <person name="Kiss E."/>
            <person name="Kuo A."/>
            <person name="Drula E."/>
            <person name="Kohler A."/>
            <person name="Sanchez-Garcia M."/>
            <person name="Morin E."/>
            <person name="Andreopoulos B."/>
            <person name="Barry K.W."/>
            <person name="Bonito G."/>
            <person name="Buee M."/>
            <person name="Carver A."/>
            <person name="Chen C."/>
            <person name="Cichocki N."/>
            <person name="Clum A."/>
            <person name="Culley D."/>
            <person name="Crous P.W."/>
            <person name="Fauchery L."/>
            <person name="Girlanda M."/>
            <person name="Hayes R.D."/>
            <person name="Keri Z."/>
            <person name="LaButti K."/>
            <person name="Lipzen A."/>
            <person name="Lombard V."/>
            <person name="Magnuson J."/>
            <person name="Maillard F."/>
            <person name="Murat C."/>
            <person name="Nolan M."/>
            <person name="Ohm R.A."/>
            <person name="Pangilinan J."/>
            <person name="Pereira M.F."/>
            <person name="Perotto S."/>
            <person name="Peter M."/>
            <person name="Pfister S."/>
            <person name="Riley R."/>
            <person name="Sitrit Y."/>
            <person name="Stielow J.B."/>
            <person name="Szollosi G."/>
            <person name="Zifcakova L."/>
            <person name="Stursova M."/>
            <person name="Spatafora J.W."/>
            <person name="Tedersoo L."/>
            <person name="Vaario L.M."/>
            <person name="Yamada A."/>
            <person name="Yan M."/>
            <person name="Wang P."/>
            <person name="Xu J."/>
            <person name="Bruns T."/>
            <person name="Baldrian P."/>
            <person name="Vilgalys R."/>
            <person name="Dunand C."/>
            <person name="Henrissat B."/>
            <person name="Grigoriev I.V."/>
            <person name="Hibbett D."/>
            <person name="Nagy L.G."/>
            <person name="Martin F.M."/>
        </authorList>
    </citation>
    <scope>NUCLEOTIDE SEQUENCE</scope>
    <source>
        <strain evidence="2">UP504</strain>
    </source>
</reference>
<dbReference type="Proteomes" id="UP000886523">
    <property type="component" value="Unassembled WGS sequence"/>
</dbReference>
<keyword evidence="3" id="KW-1185">Reference proteome</keyword>
<feature type="compositionally biased region" description="Basic and acidic residues" evidence="1">
    <location>
        <begin position="66"/>
        <end position="75"/>
    </location>
</feature>
<evidence type="ECO:0000313" key="2">
    <source>
        <dbReference type="EMBL" id="KAF9503075.1"/>
    </source>
</evidence>
<evidence type="ECO:0000313" key="3">
    <source>
        <dbReference type="Proteomes" id="UP000886523"/>
    </source>
</evidence>
<feature type="compositionally biased region" description="Pro residues" evidence="1">
    <location>
        <begin position="88"/>
        <end position="97"/>
    </location>
</feature>
<name>A0A9P6ABK8_9AGAM</name>
<accession>A0A9P6ABK8</accession>
<evidence type="ECO:0000256" key="1">
    <source>
        <dbReference type="SAM" id="MobiDB-lite"/>
    </source>
</evidence>
<dbReference type="EMBL" id="MU129455">
    <property type="protein sequence ID" value="KAF9503075.1"/>
    <property type="molecule type" value="Genomic_DNA"/>
</dbReference>
<feature type="region of interest" description="Disordered" evidence="1">
    <location>
        <begin position="1"/>
        <end position="113"/>
    </location>
</feature>
<protein>
    <submittedName>
        <fullName evidence="2">Uncharacterized protein</fullName>
    </submittedName>
</protein>
<proteinExistence type="predicted"/>
<dbReference type="AlphaFoldDB" id="A0A9P6ABK8"/>